<dbReference type="InterPro" id="IPR027417">
    <property type="entry name" value="P-loop_NTPase"/>
</dbReference>
<dbReference type="Pfam" id="PF00664">
    <property type="entry name" value="ABC_membrane"/>
    <property type="match status" value="1"/>
</dbReference>
<evidence type="ECO:0000313" key="13">
    <source>
        <dbReference type="Proteomes" id="UP000055060"/>
    </source>
</evidence>
<name>A0A0S7B719_9CHLR</name>
<dbReference type="InterPro" id="IPR036640">
    <property type="entry name" value="ABC1_TM_sf"/>
</dbReference>
<dbReference type="PANTHER" id="PTHR43394">
    <property type="entry name" value="ATP-DEPENDENT PERMEASE MDL1, MITOCHONDRIAL"/>
    <property type="match status" value="1"/>
</dbReference>
<feature type="transmembrane region" description="Helical" evidence="9">
    <location>
        <begin position="174"/>
        <end position="191"/>
    </location>
</feature>
<dbReference type="Gene3D" id="1.20.1560.10">
    <property type="entry name" value="ABC transporter type 1, transmembrane domain"/>
    <property type="match status" value="1"/>
</dbReference>
<dbReference type="GO" id="GO:0005524">
    <property type="term" value="F:ATP binding"/>
    <property type="evidence" value="ECO:0007669"/>
    <property type="project" value="UniProtKB-KW"/>
</dbReference>
<evidence type="ECO:0000256" key="8">
    <source>
        <dbReference type="ARBA" id="ARBA00023136"/>
    </source>
</evidence>
<reference evidence="12" key="1">
    <citation type="submission" date="2015-07" db="EMBL/GenBank/DDBJ databases">
        <title>Draft Genome Sequences of Anaerolinea thermolimosa IMO-1, Bellilinea caldifistulae GOMI-1, Leptolinea tardivitalis YMTK-2, Levilinea saccharolytica KIBI-1,Longilinea arvoryzae KOME-1, Previously Described as Members of the Anaerolineaceae (Chloroflexi).</title>
        <authorList>
            <person name="Sekiguchi Y."/>
            <person name="Ohashi A."/>
            <person name="Matsuura N."/>
            <person name="Tourlousse M.D."/>
        </authorList>
    </citation>
    <scope>NUCLEOTIDE SEQUENCE [LARGE SCALE GENOMIC DNA]</scope>
    <source>
        <strain evidence="12">KOME-1</strain>
    </source>
</reference>
<dbReference type="RefSeq" id="WP_075072459.1">
    <property type="nucleotide sequence ID" value="NZ_DF967972.1"/>
</dbReference>
<dbReference type="GO" id="GO:0015421">
    <property type="term" value="F:ABC-type oligopeptide transporter activity"/>
    <property type="evidence" value="ECO:0007669"/>
    <property type="project" value="TreeGrafter"/>
</dbReference>
<dbReference type="PROSITE" id="PS50893">
    <property type="entry name" value="ABC_TRANSPORTER_2"/>
    <property type="match status" value="1"/>
</dbReference>
<keyword evidence="6" id="KW-0067">ATP-binding</keyword>
<dbReference type="InterPro" id="IPR003439">
    <property type="entry name" value="ABC_transporter-like_ATP-bd"/>
</dbReference>
<feature type="domain" description="ABC transporter" evidence="10">
    <location>
        <begin position="349"/>
        <end position="582"/>
    </location>
</feature>
<evidence type="ECO:0000256" key="2">
    <source>
        <dbReference type="ARBA" id="ARBA00022448"/>
    </source>
</evidence>
<dbReference type="Pfam" id="PF00005">
    <property type="entry name" value="ABC_tran"/>
    <property type="match status" value="1"/>
</dbReference>
<dbReference type="InterPro" id="IPR039421">
    <property type="entry name" value="Type_1_exporter"/>
</dbReference>
<evidence type="ECO:0000256" key="3">
    <source>
        <dbReference type="ARBA" id="ARBA00022475"/>
    </source>
</evidence>
<dbReference type="FunFam" id="3.40.50.300:FF:000221">
    <property type="entry name" value="Multidrug ABC transporter ATP-binding protein"/>
    <property type="match status" value="1"/>
</dbReference>
<sequence length="586" mass="64990">MQIPIETPHPASSQSRLLLRCFGYLRPHWKLTVVAYSSMLAIDALNMISPQIIRWTIDKGILAGDFSLLALASAALLGLVIVKGVLSYFQGRCTEVASQNVAYDMRNELQRKITQLSFSFHDQAQAGDLLSRAIQDVERIRFLTGRATFRVVEGVVMMAATAVVMVVMNPRLSLLAVLAIPLLAFQSIRFGRIFRPLSRLIQEQLAALTTRVEQNLRGVRVVKTFAQEAQEIERFEVENQRWFELSSTSARLQAVHMPLLQWIANISSVAILLYGGMLVINGQMTIGELVAFNTYMGQLVTPVRFLGMILPAITMAAASAERIFEILDQVPEVYEQPDAPQLKVEQGCVRFENVSFSYGKNRVLREISFEAQPNQVVALLGLTGSGKTSIVNLIPRFYDPTEGRITIDGTDIRDVTLASLRAQIGMVLQETTLFEASIRDNIRFGHPDATEEEIVAAAQAAQAHEFILESAKGYDTEVGERGATLSGGQKQRLAIARALLTDPHILILDDATSSVDSETEYRIQLALEQVMRGRTTFVIAHRLSTVQRADLILVLEKGRIAARGRHAELLNSSPLYASICRQQLKG</sequence>
<evidence type="ECO:0000259" key="11">
    <source>
        <dbReference type="PROSITE" id="PS50929"/>
    </source>
</evidence>
<dbReference type="SMART" id="SM00382">
    <property type="entry name" value="AAA"/>
    <property type="match status" value="1"/>
</dbReference>
<evidence type="ECO:0000256" key="5">
    <source>
        <dbReference type="ARBA" id="ARBA00022741"/>
    </source>
</evidence>
<keyword evidence="5" id="KW-0547">Nucleotide-binding</keyword>
<dbReference type="PROSITE" id="PS50929">
    <property type="entry name" value="ABC_TM1F"/>
    <property type="match status" value="1"/>
</dbReference>
<evidence type="ECO:0000256" key="7">
    <source>
        <dbReference type="ARBA" id="ARBA00022989"/>
    </source>
</evidence>
<dbReference type="InterPro" id="IPR011527">
    <property type="entry name" value="ABC1_TM_dom"/>
</dbReference>
<dbReference type="InterPro" id="IPR003593">
    <property type="entry name" value="AAA+_ATPase"/>
</dbReference>
<keyword evidence="4 9" id="KW-0812">Transmembrane</keyword>
<feature type="transmembrane region" description="Helical" evidence="9">
    <location>
        <begin position="147"/>
        <end position="168"/>
    </location>
</feature>
<dbReference type="InterPro" id="IPR017871">
    <property type="entry name" value="ABC_transporter-like_CS"/>
</dbReference>
<protein>
    <submittedName>
        <fullName evidence="12">ABC-type multidrug transport system, ATPase and permease component</fullName>
    </submittedName>
</protein>
<keyword evidence="3" id="KW-1003">Cell membrane</keyword>
<dbReference type="SUPFAM" id="SSF52540">
    <property type="entry name" value="P-loop containing nucleoside triphosphate hydrolases"/>
    <property type="match status" value="1"/>
</dbReference>
<dbReference type="CDD" id="cd18542">
    <property type="entry name" value="ABC_6TM_YknU_like"/>
    <property type="match status" value="1"/>
</dbReference>
<evidence type="ECO:0000256" key="1">
    <source>
        <dbReference type="ARBA" id="ARBA00004651"/>
    </source>
</evidence>
<dbReference type="PROSITE" id="PS00211">
    <property type="entry name" value="ABC_TRANSPORTER_1"/>
    <property type="match status" value="1"/>
</dbReference>
<evidence type="ECO:0000259" key="10">
    <source>
        <dbReference type="PROSITE" id="PS50893"/>
    </source>
</evidence>
<proteinExistence type="predicted"/>
<keyword evidence="13" id="KW-1185">Reference proteome</keyword>
<evidence type="ECO:0000313" key="12">
    <source>
        <dbReference type="EMBL" id="GAP13100.1"/>
    </source>
</evidence>
<evidence type="ECO:0000256" key="4">
    <source>
        <dbReference type="ARBA" id="ARBA00022692"/>
    </source>
</evidence>
<dbReference type="Proteomes" id="UP000055060">
    <property type="component" value="Unassembled WGS sequence"/>
</dbReference>
<dbReference type="GO" id="GO:0005886">
    <property type="term" value="C:plasma membrane"/>
    <property type="evidence" value="ECO:0007669"/>
    <property type="project" value="UniProtKB-SubCell"/>
</dbReference>
<dbReference type="EMBL" id="DF967972">
    <property type="protein sequence ID" value="GAP13100.1"/>
    <property type="molecule type" value="Genomic_DNA"/>
</dbReference>
<evidence type="ECO:0000256" key="6">
    <source>
        <dbReference type="ARBA" id="ARBA00022840"/>
    </source>
</evidence>
<organism evidence="12">
    <name type="scientific">Longilinea arvoryzae</name>
    <dbReference type="NCBI Taxonomy" id="360412"/>
    <lineage>
        <taxon>Bacteria</taxon>
        <taxon>Bacillati</taxon>
        <taxon>Chloroflexota</taxon>
        <taxon>Anaerolineae</taxon>
        <taxon>Anaerolineales</taxon>
        <taxon>Anaerolineaceae</taxon>
        <taxon>Longilinea</taxon>
    </lineage>
</organism>
<feature type="domain" description="ABC transmembrane type-1" evidence="11">
    <location>
        <begin position="38"/>
        <end position="315"/>
    </location>
</feature>
<dbReference type="AlphaFoldDB" id="A0A0S7B719"/>
<feature type="transmembrane region" description="Helical" evidence="9">
    <location>
        <begin position="61"/>
        <end position="82"/>
    </location>
</feature>
<keyword evidence="7 9" id="KW-1133">Transmembrane helix</keyword>
<gene>
    <name evidence="12" type="ORF">LARV_00842</name>
</gene>
<keyword evidence="8 9" id="KW-0472">Membrane</keyword>
<keyword evidence="2" id="KW-0813">Transport</keyword>
<accession>A0A0S7B719</accession>
<dbReference type="STRING" id="360412.LARV_00842"/>
<dbReference type="Gene3D" id="3.40.50.300">
    <property type="entry name" value="P-loop containing nucleotide triphosphate hydrolases"/>
    <property type="match status" value="1"/>
</dbReference>
<comment type="subcellular location">
    <subcellularLocation>
        <location evidence="1">Cell membrane</location>
        <topology evidence="1">Multi-pass membrane protein</topology>
    </subcellularLocation>
</comment>
<dbReference type="OrthoDB" id="9770415at2"/>
<feature type="transmembrane region" description="Helical" evidence="9">
    <location>
        <begin position="259"/>
        <end position="279"/>
    </location>
</feature>
<dbReference type="GO" id="GO:0016887">
    <property type="term" value="F:ATP hydrolysis activity"/>
    <property type="evidence" value="ECO:0007669"/>
    <property type="project" value="InterPro"/>
</dbReference>
<evidence type="ECO:0000256" key="9">
    <source>
        <dbReference type="SAM" id="Phobius"/>
    </source>
</evidence>
<dbReference type="PANTHER" id="PTHR43394:SF1">
    <property type="entry name" value="ATP-BINDING CASSETTE SUB-FAMILY B MEMBER 10, MITOCHONDRIAL"/>
    <property type="match status" value="1"/>
</dbReference>
<dbReference type="SUPFAM" id="SSF90123">
    <property type="entry name" value="ABC transporter transmembrane region"/>
    <property type="match status" value="1"/>
</dbReference>